<dbReference type="Gene3D" id="4.10.800.10">
    <property type="entry name" value="Thyroglobulin type-1"/>
    <property type="match status" value="1"/>
</dbReference>
<evidence type="ECO:0000313" key="5">
    <source>
        <dbReference type="Proteomes" id="UP000887565"/>
    </source>
</evidence>
<dbReference type="PROSITE" id="PS50279">
    <property type="entry name" value="BPTI_KUNITZ_2"/>
    <property type="match status" value="1"/>
</dbReference>
<evidence type="ECO:0000256" key="1">
    <source>
        <dbReference type="ARBA" id="ARBA00023157"/>
    </source>
</evidence>
<dbReference type="CDD" id="cd00191">
    <property type="entry name" value="TY"/>
    <property type="match status" value="1"/>
</dbReference>
<evidence type="ECO:0000313" key="6">
    <source>
        <dbReference type="WBParaSite" id="nRc.2.0.1.t08698-RA"/>
    </source>
</evidence>
<keyword evidence="1" id="KW-1015">Disulfide bond</keyword>
<feature type="domain" description="Thyroglobulin type-1" evidence="4">
    <location>
        <begin position="1"/>
        <end position="42"/>
    </location>
</feature>
<accession>A0A915I3I9</accession>
<keyword evidence="5" id="KW-1185">Reference proteome</keyword>
<evidence type="ECO:0000256" key="2">
    <source>
        <dbReference type="PROSITE-ProRule" id="PRU00500"/>
    </source>
</evidence>
<dbReference type="SMART" id="SM00131">
    <property type="entry name" value="KU"/>
    <property type="match status" value="1"/>
</dbReference>
<dbReference type="Gene3D" id="4.10.410.10">
    <property type="entry name" value="Pancreatic trypsin inhibitor Kunitz domain"/>
    <property type="match status" value="1"/>
</dbReference>
<dbReference type="SMART" id="SM00211">
    <property type="entry name" value="TY"/>
    <property type="match status" value="1"/>
</dbReference>
<dbReference type="SUPFAM" id="SSF57610">
    <property type="entry name" value="Thyroglobulin type-1 domain"/>
    <property type="match status" value="1"/>
</dbReference>
<dbReference type="WBParaSite" id="nRc.2.0.1.t08698-RA">
    <property type="protein sequence ID" value="nRc.2.0.1.t08698-RA"/>
    <property type="gene ID" value="nRc.2.0.1.g08698"/>
</dbReference>
<comment type="caution">
    <text evidence="2">Lacks conserved residue(s) required for the propagation of feature annotation.</text>
</comment>
<proteinExistence type="predicted"/>
<sequence>MCYSAGSFEEVQCDYDNVCWCVDMNGEEVPRSRKIGSNFPGCNSHRMNNTKARANDEEIKKVDVAAVVVNHTKQSINSSEMFLGANICKLPKSYGSYCNATKENTTINKWYFNNEKFSCLAFTYKGCAGNDNKFDTKSQCEMRCKPQDGPTCSGYGNGLQYDNGSAPVGRNCLELQCPAGWVCKPGVFFVTCCNKTVEDYFNDAYNETCSNGAKAFSIARPLWSETYFGDSCNDLRCPSGYECSQTNPLFAKCCSTVVPAANFRGLNDKNVCVTLFACLWAIECTMTCEYLKFRLEDPAS</sequence>
<evidence type="ECO:0000259" key="4">
    <source>
        <dbReference type="PROSITE" id="PS51162"/>
    </source>
</evidence>
<feature type="domain" description="BPTI/Kunitz inhibitor" evidence="3">
    <location>
        <begin position="88"/>
        <end position="144"/>
    </location>
</feature>
<dbReference type="InterPro" id="IPR020901">
    <property type="entry name" value="Prtase_inh_Kunz-CS"/>
</dbReference>
<dbReference type="InterPro" id="IPR052861">
    <property type="entry name" value="BPTI/Kunitz_domain"/>
</dbReference>
<dbReference type="PANTHER" id="PTHR47248">
    <property type="entry name" value="PROTEIN CBG06772"/>
    <property type="match status" value="1"/>
</dbReference>
<dbReference type="GO" id="GO:0004867">
    <property type="term" value="F:serine-type endopeptidase inhibitor activity"/>
    <property type="evidence" value="ECO:0007669"/>
    <property type="project" value="InterPro"/>
</dbReference>
<dbReference type="Pfam" id="PF00086">
    <property type="entry name" value="Thyroglobulin_1"/>
    <property type="match status" value="1"/>
</dbReference>
<reference evidence="6" key="1">
    <citation type="submission" date="2022-11" db="UniProtKB">
        <authorList>
            <consortium name="WormBaseParasite"/>
        </authorList>
    </citation>
    <scope>IDENTIFICATION</scope>
</reference>
<evidence type="ECO:0000259" key="3">
    <source>
        <dbReference type="PROSITE" id="PS50279"/>
    </source>
</evidence>
<dbReference type="CDD" id="cd00109">
    <property type="entry name" value="Kunitz-type"/>
    <property type="match status" value="1"/>
</dbReference>
<dbReference type="Pfam" id="PF00014">
    <property type="entry name" value="Kunitz_BPTI"/>
    <property type="match status" value="1"/>
</dbReference>
<protein>
    <submittedName>
        <fullName evidence="6">Kunitz/Bovine pancreatic trypsin inhibitor domain protein</fullName>
    </submittedName>
</protein>
<dbReference type="SUPFAM" id="SSF57362">
    <property type="entry name" value="BPTI-like"/>
    <property type="match status" value="1"/>
</dbReference>
<name>A0A915I3I9_ROMCU</name>
<organism evidence="5 6">
    <name type="scientific">Romanomermis culicivorax</name>
    <name type="common">Nematode worm</name>
    <dbReference type="NCBI Taxonomy" id="13658"/>
    <lineage>
        <taxon>Eukaryota</taxon>
        <taxon>Metazoa</taxon>
        <taxon>Ecdysozoa</taxon>
        <taxon>Nematoda</taxon>
        <taxon>Enoplea</taxon>
        <taxon>Dorylaimia</taxon>
        <taxon>Mermithida</taxon>
        <taxon>Mermithoidea</taxon>
        <taxon>Mermithidae</taxon>
        <taxon>Romanomermis</taxon>
    </lineage>
</organism>
<dbReference type="InterPro" id="IPR002223">
    <property type="entry name" value="Kunitz_BPTI"/>
</dbReference>
<dbReference type="InterPro" id="IPR000716">
    <property type="entry name" value="Thyroglobulin_1"/>
</dbReference>
<dbReference type="PROSITE" id="PS51162">
    <property type="entry name" value="THYROGLOBULIN_1_2"/>
    <property type="match status" value="1"/>
</dbReference>
<dbReference type="InterPro" id="IPR036857">
    <property type="entry name" value="Thyroglobulin_1_sf"/>
</dbReference>
<dbReference type="PROSITE" id="PS00280">
    <property type="entry name" value="BPTI_KUNITZ_1"/>
    <property type="match status" value="1"/>
</dbReference>
<dbReference type="AlphaFoldDB" id="A0A915I3I9"/>
<dbReference type="PANTHER" id="PTHR47248:SF7">
    <property type="entry name" value="BPTI_KUNITZ INHIBITOR DOMAIN-CONTAINING PROTEIN"/>
    <property type="match status" value="1"/>
</dbReference>
<dbReference type="Proteomes" id="UP000887565">
    <property type="component" value="Unplaced"/>
</dbReference>
<dbReference type="InterPro" id="IPR036880">
    <property type="entry name" value="Kunitz_BPTI_sf"/>
</dbReference>